<dbReference type="InterPro" id="IPR036390">
    <property type="entry name" value="WH_DNA-bd_sf"/>
</dbReference>
<dbReference type="EMBL" id="WKJQ01000001">
    <property type="protein sequence ID" value="MRW96609.1"/>
    <property type="molecule type" value="Genomic_DNA"/>
</dbReference>
<dbReference type="Proteomes" id="UP000443423">
    <property type="component" value="Unassembled WGS sequence"/>
</dbReference>
<organism evidence="2 3">
    <name type="scientific">Haloferax marinum</name>
    <dbReference type="NCBI Taxonomy" id="2666143"/>
    <lineage>
        <taxon>Archaea</taxon>
        <taxon>Methanobacteriati</taxon>
        <taxon>Methanobacteriota</taxon>
        <taxon>Stenosarchaea group</taxon>
        <taxon>Halobacteria</taxon>
        <taxon>Halobacteriales</taxon>
        <taxon>Haloferacaceae</taxon>
        <taxon>Haloferax</taxon>
    </lineage>
</organism>
<protein>
    <submittedName>
        <fullName evidence="2">Helix-turn-helix domain-containing protein</fullName>
    </submittedName>
</protein>
<dbReference type="SUPFAM" id="SSF46785">
    <property type="entry name" value="Winged helix' DNA-binding domain"/>
    <property type="match status" value="1"/>
</dbReference>
<keyword evidence="3" id="KW-1185">Reference proteome</keyword>
<gene>
    <name evidence="2" type="ORF">GJR99_08490</name>
</gene>
<dbReference type="GO" id="GO:0006355">
    <property type="term" value="P:regulation of DNA-templated transcription"/>
    <property type="evidence" value="ECO:0007669"/>
    <property type="project" value="InterPro"/>
</dbReference>
<dbReference type="OrthoDB" id="311452at2157"/>
<dbReference type="InterPro" id="IPR005471">
    <property type="entry name" value="Tscrpt_reg_IclR_N"/>
</dbReference>
<evidence type="ECO:0000313" key="2">
    <source>
        <dbReference type="EMBL" id="MRW96609.1"/>
    </source>
</evidence>
<dbReference type="Pfam" id="PF09339">
    <property type="entry name" value="HTH_IclR"/>
    <property type="match status" value="1"/>
</dbReference>
<evidence type="ECO:0000259" key="1">
    <source>
        <dbReference type="Pfam" id="PF09339"/>
    </source>
</evidence>
<dbReference type="Gene3D" id="1.10.10.10">
    <property type="entry name" value="Winged helix-like DNA-binding domain superfamily/Winged helix DNA-binding domain"/>
    <property type="match status" value="1"/>
</dbReference>
<dbReference type="AlphaFoldDB" id="A0A6A8G6A4"/>
<comment type="caution">
    <text evidence="2">The sequence shown here is derived from an EMBL/GenBank/DDBJ whole genome shotgun (WGS) entry which is preliminary data.</text>
</comment>
<accession>A0A6A8G6A4</accession>
<proteinExistence type="predicted"/>
<dbReference type="RefSeq" id="WP_151111157.1">
    <property type="nucleotide sequence ID" value="NZ_WKJQ01000001.1"/>
</dbReference>
<reference evidence="2 3" key="1">
    <citation type="submission" date="2019-11" db="EMBL/GenBank/DDBJ databases">
        <title>Whole genome sequence of Haloferax sp. MBLA0078.</title>
        <authorList>
            <person name="Seo M.-J."/>
            <person name="Cho E.-S."/>
        </authorList>
    </citation>
    <scope>NUCLEOTIDE SEQUENCE [LARGE SCALE GENOMIC DNA]</scope>
    <source>
        <strain evidence="2 3">MBLA0078</strain>
    </source>
</reference>
<sequence length="113" mass="12460">MLALDNGTTIAEQELFALMSAPAVPDLLRVADEPLTVKELSSRAEVPLSTAYREVKRLHEAALLEKSIMVDHSDGRHVAQYRRTFETMAVHVTDDGLHIELSDTTETGESPSD</sequence>
<feature type="domain" description="HTH iclR-type" evidence="1">
    <location>
        <begin position="26"/>
        <end position="66"/>
    </location>
</feature>
<evidence type="ECO:0000313" key="3">
    <source>
        <dbReference type="Proteomes" id="UP000443423"/>
    </source>
</evidence>
<dbReference type="GO" id="GO:0003677">
    <property type="term" value="F:DNA binding"/>
    <property type="evidence" value="ECO:0007669"/>
    <property type="project" value="InterPro"/>
</dbReference>
<dbReference type="InterPro" id="IPR036388">
    <property type="entry name" value="WH-like_DNA-bd_sf"/>
</dbReference>
<name>A0A6A8G6A4_9EURY</name>